<evidence type="ECO:0000256" key="1">
    <source>
        <dbReference type="SAM" id="Phobius"/>
    </source>
</evidence>
<keyword evidence="1" id="KW-0472">Membrane</keyword>
<reference evidence="2 3" key="1">
    <citation type="submission" date="2018-08" db="EMBL/GenBank/DDBJ databases">
        <title>Henriciella mobilis sp. nov., isolated from seawater.</title>
        <authorList>
            <person name="Cheng H."/>
            <person name="Wu Y.-H."/>
            <person name="Xu X.-W."/>
            <person name="Guo L.-L."/>
        </authorList>
    </citation>
    <scope>NUCLEOTIDE SEQUENCE [LARGE SCALE GENOMIC DNA]</scope>
    <source>
        <strain evidence="2 3">CCUG67844</strain>
    </source>
</reference>
<evidence type="ECO:0000313" key="3">
    <source>
        <dbReference type="Proteomes" id="UP000265845"/>
    </source>
</evidence>
<feature type="transmembrane region" description="Helical" evidence="1">
    <location>
        <begin position="15"/>
        <end position="33"/>
    </location>
</feature>
<sequence>MILQRLATSIRKQDWFTVVIETLIVVFGVYLGIQLGNWNGARADRAEGERLVGQLYEELTTSLDTGAVCIERAEAVFERARDVYEMLRQGEAGDGGDAAFREEFLQIGPWTDLCVIRSTLDELHAGRIALVDDEGLKQQILHFRDTMDGYETSINNLGASYMTTLEVMFSEVDFDWSGGRRALTTPFDELANNVVFMRNLESAAFLLSQIHRYHLMFEDDLLGMHEELAVYLGEEIEAAP</sequence>
<dbReference type="Proteomes" id="UP000265845">
    <property type="component" value="Unassembled WGS sequence"/>
</dbReference>
<proteinExistence type="predicted"/>
<keyword evidence="3" id="KW-1185">Reference proteome</keyword>
<gene>
    <name evidence="2" type="ORF">D1222_14760</name>
</gene>
<evidence type="ECO:0000313" key="2">
    <source>
        <dbReference type="EMBL" id="RIJ27643.1"/>
    </source>
</evidence>
<protein>
    <submittedName>
        <fullName evidence="2">Uncharacterized protein</fullName>
    </submittedName>
</protein>
<organism evidence="2 3">
    <name type="scientific">Henriciella algicola</name>
    <dbReference type="NCBI Taxonomy" id="1608422"/>
    <lineage>
        <taxon>Bacteria</taxon>
        <taxon>Pseudomonadati</taxon>
        <taxon>Pseudomonadota</taxon>
        <taxon>Alphaproteobacteria</taxon>
        <taxon>Hyphomonadales</taxon>
        <taxon>Hyphomonadaceae</taxon>
        <taxon>Henriciella</taxon>
    </lineage>
</organism>
<keyword evidence="1" id="KW-1133">Transmembrane helix</keyword>
<accession>A0A399RA32</accession>
<name>A0A399RA32_9PROT</name>
<dbReference type="RefSeq" id="WP_119455020.1">
    <property type="nucleotide sequence ID" value="NZ_QWGA01000008.1"/>
</dbReference>
<dbReference type="AlphaFoldDB" id="A0A399RA32"/>
<dbReference type="EMBL" id="QWGA01000008">
    <property type="protein sequence ID" value="RIJ27643.1"/>
    <property type="molecule type" value="Genomic_DNA"/>
</dbReference>
<comment type="caution">
    <text evidence="2">The sequence shown here is derived from an EMBL/GenBank/DDBJ whole genome shotgun (WGS) entry which is preliminary data.</text>
</comment>
<dbReference type="OrthoDB" id="7562173at2"/>
<keyword evidence="1" id="KW-0812">Transmembrane</keyword>